<reference evidence="1 2" key="1">
    <citation type="journal article" date="2012" name="J. Bacteriol.">
        <title>Genome sequences of type strains of seven species of the marine bacterium Pseudoalteromonas.</title>
        <authorList>
            <person name="Xie B.B."/>
            <person name="Shu Y.L."/>
            <person name="Qin Q.L."/>
            <person name="Rong J.C."/>
            <person name="Zhang X.Y."/>
            <person name="Chen X.L."/>
            <person name="Shi M."/>
            <person name="He H.L."/>
            <person name="Zhou B.C."/>
            <person name="Zhang Y.Z."/>
        </authorList>
    </citation>
    <scope>NUCLEOTIDE SEQUENCE [LARGE SCALE GENOMIC DNA]</scope>
    <source>
        <strain evidence="1 2">A 37-1-2</strain>
    </source>
</reference>
<dbReference type="EMBL" id="CP011025">
    <property type="protein sequence ID" value="ATC85692.1"/>
    <property type="molecule type" value="Genomic_DNA"/>
</dbReference>
<accession>A0A290S0L3</accession>
<protein>
    <submittedName>
        <fullName evidence="1">Uncharacterized protein</fullName>
    </submittedName>
</protein>
<gene>
    <name evidence="1" type="ORF">PARC_a1022</name>
</gene>
<organism evidence="1 2">
    <name type="scientific">Pseudoalteromonas arctica A 37-1-2</name>
    <dbReference type="NCBI Taxonomy" id="1117313"/>
    <lineage>
        <taxon>Bacteria</taxon>
        <taxon>Pseudomonadati</taxon>
        <taxon>Pseudomonadota</taxon>
        <taxon>Gammaproteobacteria</taxon>
        <taxon>Alteromonadales</taxon>
        <taxon>Pseudoalteromonadaceae</taxon>
        <taxon>Pseudoalteromonas</taxon>
    </lineage>
</organism>
<evidence type="ECO:0000313" key="2">
    <source>
        <dbReference type="Proteomes" id="UP000016505"/>
    </source>
</evidence>
<dbReference type="AlphaFoldDB" id="A0A290S0L3"/>
<sequence length="42" mass="4386">MAALGAFVGTLGSGGGTKLQAAKFKNNKGSKRRIIAILFKTY</sequence>
<dbReference type="KEGG" id="part:PARC_a1022"/>
<dbReference type="Proteomes" id="UP000016505">
    <property type="component" value="Chromosome I"/>
</dbReference>
<evidence type="ECO:0000313" key="1">
    <source>
        <dbReference type="EMBL" id="ATC85692.1"/>
    </source>
</evidence>
<name>A0A290S0L3_9GAMM</name>
<proteinExistence type="predicted"/>